<dbReference type="PIRSF" id="PIRSF005682">
    <property type="entry name" value="Fascin"/>
    <property type="match status" value="1"/>
</dbReference>
<evidence type="ECO:0000256" key="8">
    <source>
        <dbReference type="PIRNR" id="PIRNR005682"/>
    </source>
</evidence>
<dbReference type="GO" id="GO:0016477">
    <property type="term" value="P:cell migration"/>
    <property type="evidence" value="ECO:0007669"/>
    <property type="project" value="TreeGrafter"/>
</dbReference>
<dbReference type="InterPro" id="IPR024703">
    <property type="entry name" value="Fascin_metazoans"/>
</dbReference>
<feature type="domain" description="Fascin-like" evidence="9">
    <location>
        <begin position="388"/>
        <end position="489"/>
    </location>
</feature>
<dbReference type="GO" id="GO:0030674">
    <property type="term" value="F:protein-macromolecule adaptor activity"/>
    <property type="evidence" value="ECO:0007669"/>
    <property type="project" value="InterPro"/>
</dbReference>
<dbReference type="GO" id="GO:0009653">
    <property type="term" value="P:anatomical structure morphogenesis"/>
    <property type="evidence" value="ECO:0007669"/>
    <property type="project" value="UniProtKB-ARBA"/>
</dbReference>
<dbReference type="FunFam" id="2.80.10.50:FF:000037">
    <property type="entry name" value="Fascin"/>
    <property type="match status" value="1"/>
</dbReference>
<dbReference type="InterPro" id="IPR022768">
    <property type="entry name" value="Fascin-like_dom"/>
</dbReference>
<evidence type="ECO:0000256" key="6">
    <source>
        <dbReference type="ARBA" id="ARBA00023212"/>
    </source>
</evidence>
<dbReference type="FunFam" id="2.80.10.50:FF:000010">
    <property type="entry name" value="Fascin"/>
    <property type="match status" value="1"/>
</dbReference>
<dbReference type="SUPFAM" id="SSF50405">
    <property type="entry name" value="Actin-crosslinking proteins"/>
    <property type="match status" value="4"/>
</dbReference>
<dbReference type="GO" id="GO:0007163">
    <property type="term" value="P:establishment or maintenance of cell polarity"/>
    <property type="evidence" value="ECO:0007669"/>
    <property type="project" value="TreeGrafter"/>
</dbReference>
<feature type="domain" description="Fascin-like" evidence="9">
    <location>
        <begin position="21"/>
        <end position="131"/>
    </location>
</feature>
<keyword evidence="7" id="KW-0966">Cell projection</keyword>
<dbReference type="OrthoDB" id="10259868at2759"/>
<keyword evidence="5 8" id="KW-0009">Actin-binding</keyword>
<dbReference type="Proteomes" id="UP000290572">
    <property type="component" value="Unassembled WGS sequence"/>
</dbReference>
<proteinExistence type="evidence at protein level"/>
<evidence type="ECO:0000313" key="10">
    <source>
        <dbReference type="EMBL" id="RXN29581.1"/>
    </source>
</evidence>
<evidence type="ECO:0000256" key="5">
    <source>
        <dbReference type="ARBA" id="ARBA00023203"/>
    </source>
</evidence>
<dbReference type="GO" id="GO:0005737">
    <property type="term" value="C:cytoplasm"/>
    <property type="evidence" value="ECO:0007669"/>
    <property type="project" value="TreeGrafter"/>
</dbReference>
<dbReference type="FunFam" id="2.80.10.50:FF:000008">
    <property type="entry name" value="Fascin"/>
    <property type="match status" value="1"/>
</dbReference>
<evidence type="ECO:0000256" key="7">
    <source>
        <dbReference type="ARBA" id="ARBA00023273"/>
    </source>
</evidence>
<evidence type="ECO:0007829" key="12">
    <source>
        <dbReference type="PeptideAtlas" id="A0A498N9D3"/>
    </source>
</evidence>
<dbReference type="GO" id="GO:0015629">
    <property type="term" value="C:actin cytoskeleton"/>
    <property type="evidence" value="ECO:0007669"/>
    <property type="project" value="TreeGrafter"/>
</dbReference>
<dbReference type="FunFam" id="2.80.10.50:FF:000015">
    <property type="entry name" value="Fascin"/>
    <property type="match status" value="1"/>
</dbReference>
<keyword evidence="11" id="KW-1185">Reference proteome</keyword>
<comment type="similarity">
    <text evidence="3 8">Belongs to the fascin family.</text>
</comment>
<protein>
    <recommendedName>
        <fullName evidence="8">Fascin</fullName>
    </recommendedName>
</protein>
<reference evidence="10 11" key="1">
    <citation type="submission" date="2018-03" db="EMBL/GenBank/DDBJ databases">
        <title>Draft genome sequence of Rohu Carp (Labeo rohita).</title>
        <authorList>
            <person name="Das P."/>
            <person name="Kushwaha B."/>
            <person name="Joshi C.G."/>
            <person name="Kumar D."/>
            <person name="Nagpure N.S."/>
            <person name="Sahoo L."/>
            <person name="Das S.P."/>
            <person name="Bit A."/>
            <person name="Patnaik S."/>
            <person name="Meher P.K."/>
            <person name="Jayasankar P."/>
            <person name="Koringa P.G."/>
            <person name="Patel N.V."/>
            <person name="Hinsu A.T."/>
            <person name="Kumar R."/>
            <person name="Pandey M."/>
            <person name="Agarwal S."/>
            <person name="Srivastava S."/>
            <person name="Singh M."/>
            <person name="Iquebal M.A."/>
            <person name="Jaiswal S."/>
            <person name="Angadi U.B."/>
            <person name="Kumar N."/>
            <person name="Raza M."/>
            <person name="Shah T.M."/>
            <person name="Rai A."/>
            <person name="Jena J.K."/>
        </authorList>
    </citation>
    <scope>NUCLEOTIDE SEQUENCE [LARGE SCALE GENOMIC DNA]</scope>
    <source>
        <strain evidence="10">DASCIFA01</strain>
        <tissue evidence="10">Testis</tissue>
    </source>
</reference>
<dbReference type="InterPro" id="IPR008999">
    <property type="entry name" value="Actin-crosslinking"/>
</dbReference>
<evidence type="ECO:0000256" key="2">
    <source>
        <dbReference type="ARBA" id="ARBA00004645"/>
    </source>
</evidence>
<comment type="caution">
    <text evidence="10">The sequence shown here is derived from an EMBL/GenBank/DDBJ whole genome shotgun (WGS) entry which is preliminary data.</text>
</comment>
<evidence type="ECO:0000259" key="9">
    <source>
        <dbReference type="Pfam" id="PF06268"/>
    </source>
</evidence>
<dbReference type="PANTHER" id="PTHR10551">
    <property type="entry name" value="FASCIN"/>
    <property type="match status" value="1"/>
</dbReference>
<dbReference type="AlphaFoldDB" id="A0A498N9D3"/>
<keyword evidence="6 8" id="KW-0206">Cytoskeleton</keyword>
<name>A0A498N9D3_LABRO</name>
<evidence type="ECO:0000256" key="3">
    <source>
        <dbReference type="ARBA" id="ARBA00007415"/>
    </source>
</evidence>
<comment type="subcellular location">
    <subcellularLocation>
        <location evidence="2">Cell projection</location>
        <location evidence="2">Stereocilium</location>
    </subcellularLocation>
    <subcellularLocation>
        <location evidence="1 8">Cytoplasm</location>
        <location evidence="1 8">Cytoskeleton</location>
    </subcellularLocation>
</comment>
<evidence type="ECO:0000256" key="1">
    <source>
        <dbReference type="ARBA" id="ARBA00004245"/>
    </source>
</evidence>
<keyword evidence="4 8" id="KW-0963">Cytoplasm</keyword>
<dbReference type="GO" id="GO:0032420">
    <property type="term" value="C:stereocilium"/>
    <property type="evidence" value="ECO:0007669"/>
    <property type="project" value="UniProtKB-SubCell"/>
</dbReference>
<feature type="domain" description="Fascin-like" evidence="9">
    <location>
        <begin position="140"/>
        <end position="252"/>
    </location>
</feature>
<dbReference type="EMBL" id="QBIY01011753">
    <property type="protein sequence ID" value="RXN29581.1"/>
    <property type="molecule type" value="Genomic_DNA"/>
</dbReference>
<dbReference type="Pfam" id="PF06268">
    <property type="entry name" value="Fascin"/>
    <property type="match status" value="4"/>
</dbReference>
<organism evidence="10 11">
    <name type="scientific">Labeo rohita</name>
    <name type="common">Indian major carp</name>
    <name type="synonym">Cyprinus rohita</name>
    <dbReference type="NCBI Taxonomy" id="84645"/>
    <lineage>
        <taxon>Eukaryota</taxon>
        <taxon>Metazoa</taxon>
        <taxon>Chordata</taxon>
        <taxon>Craniata</taxon>
        <taxon>Vertebrata</taxon>
        <taxon>Euteleostomi</taxon>
        <taxon>Actinopterygii</taxon>
        <taxon>Neopterygii</taxon>
        <taxon>Teleostei</taxon>
        <taxon>Ostariophysi</taxon>
        <taxon>Cypriniformes</taxon>
        <taxon>Cyprinidae</taxon>
        <taxon>Labeoninae</taxon>
        <taxon>Labeonini</taxon>
        <taxon>Labeo</taxon>
    </lineage>
</organism>
<feature type="domain" description="Fascin-like" evidence="9">
    <location>
        <begin position="264"/>
        <end position="373"/>
    </location>
</feature>
<dbReference type="GO" id="GO:0051015">
    <property type="term" value="F:actin filament binding"/>
    <property type="evidence" value="ECO:0007669"/>
    <property type="project" value="InterPro"/>
</dbReference>
<dbReference type="PANTHER" id="PTHR10551:SF9">
    <property type="entry name" value="FASCIN-2"/>
    <property type="match status" value="1"/>
</dbReference>
<dbReference type="InterPro" id="IPR010431">
    <property type="entry name" value="Fascin"/>
</dbReference>
<evidence type="ECO:0000256" key="4">
    <source>
        <dbReference type="ARBA" id="ARBA00022490"/>
    </source>
</evidence>
<dbReference type="GO" id="GO:0051017">
    <property type="term" value="P:actin filament bundle assembly"/>
    <property type="evidence" value="ECO:0007669"/>
    <property type="project" value="TreeGrafter"/>
</dbReference>
<keyword evidence="12" id="KW-1267">Proteomics identification</keyword>
<dbReference type="STRING" id="84645.A0A498N9D3"/>
<dbReference type="Gene3D" id="2.80.10.50">
    <property type="match status" value="4"/>
</dbReference>
<gene>
    <name evidence="10" type="ORF">ROHU_018311</name>
</gene>
<evidence type="ECO:0000313" key="11">
    <source>
        <dbReference type="Proteomes" id="UP000290572"/>
    </source>
</evidence>
<accession>A0A498N9D3</accession>
<sequence>MSTNGISMALKLQFGLINYENRYLTAEAFGFKVNASGTSLKKKQIWTLEQDQDSQVVFLRSHLGRYLATDKDGKVSCEEEVPNTSCRFLLVTQSDGRWALQSEPYSRYFGGSAEYLSCFAQTIGESEQWAMHLALHPQANLLSVSRKRYARLSTADGEVCMDSDIPWGVDSLITLVYLDGKYSLKTCDNRFLSNDGKLVKEHGPNTSFTLELKSGKLAFKDCEGKFLSPTGPTGTLKSGRCSRPGKDELFDLEESHPQVVFQAANKRYVSIRQGVSVSANQDDETDMETFQMEIDKDAKKCMFRTNGGNYWTLVTHGGILSTATEVEESTMFDIEWLGRRVALKANNGKYVCTKKNGQLAAVSDSLGEDEQFVLKLINRPILVLRGENGFVCHHKSSNTLDCSRSVYDIFSLLFSDGAYHIKSGNEKFWYVSSSGLVCTDGDKPEDFFFEFAEYGRVGIKGQNDKYLRGDQGGTLMGDGLSVDASSLWEH</sequence>